<protein>
    <submittedName>
        <fullName evidence="2">Uncharacterized protein</fullName>
    </submittedName>
</protein>
<accession>A0AAV3ZQN0</accession>
<name>A0AAV3ZQN0_9GAST</name>
<keyword evidence="1" id="KW-0175">Coiled coil</keyword>
<reference evidence="2 3" key="1">
    <citation type="journal article" date="2021" name="Elife">
        <title>Chloroplast acquisition without the gene transfer in kleptoplastic sea slugs, Plakobranchus ocellatus.</title>
        <authorList>
            <person name="Maeda T."/>
            <person name="Takahashi S."/>
            <person name="Yoshida T."/>
            <person name="Shimamura S."/>
            <person name="Takaki Y."/>
            <person name="Nagai Y."/>
            <person name="Toyoda A."/>
            <person name="Suzuki Y."/>
            <person name="Arimoto A."/>
            <person name="Ishii H."/>
            <person name="Satoh N."/>
            <person name="Nishiyama T."/>
            <person name="Hasebe M."/>
            <person name="Maruyama T."/>
            <person name="Minagawa J."/>
            <person name="Obokata J."/>
            <person name="Shigenobu S."/>
        </authorList>
    </citation>
    <scope>NUCLEOTIDE SEQUENCE [LARGE SCALE GENOMIC DNA]</scope>
</reference>
<dbReference type="EMBL" id="BLXT01002791">
    <property type="protein sequence ID" value="GFN97633.1"/>
    <property type="molecule type" value="Genomic_DNA"/>
</dbReference>
<evidence type="ECO:0000256" key="1">
    <source>
        <dbReference type="SAM" id="Coils"/>
    </source>
</evidence>
<organism evidence="2 3">
    <name type="scientific">Plakobranchus ocellatus</name>
    <dbReference type="NCBI Taxonomy" id="259542"/>
    <lineage>
        <taxon>Eukaryota</taxon>
        <taxon>Metazoa</taxon>
        <taxon>Spiralia</taxon>
        <taxon>Lophotrochozoa</taxon>
        <taxon>Mollusca</taxon>
        <taxon>Gastropoda</taxon>
        <taxon>Heterobranchia</taxon>
        <taxon>Euthyneura</taxon>
        <taxon>Panpulmonata</taxon>
        <taxon>Sacoglossa</taxon>
        <taxon>Placobranchoidea</taxon>
        <taxon>Plakobranchidae</taxon>
        <taxon>Plakobranchus</taxon>
    </lineage>
</organism>
<evidence type="ECO:0000313" key="3">
    <source>
        <dbReference type="Proteomes" id="UP000735302"/>
    </source>
</evidence>
<sequence length="250" mass="28883">MEALKVRIDDLEKQVQEQEQKLEAQKNCSFLELQVSTSVDSLMNRVLRLNRKLDSLKLNMQVRDSETRESLKDLSEISKENVNALKGLRKFQSLLQQKTQASISRPLKEARISLVEFQWLLVYIEWQAKEEEPIHFHRLFENRNGNSLRTMKCESRPCHLAVIDSSDTSNTHTVAVTMDLCKRIDILEIANDMKVKRTLQTSRQYSAVAAVNKQSLAVGYSQGPGIDLINLDGHVLRQICKFFHYSFNIF</sequence>
<feature type="coiled-coil region" evidence="1">
    <location>
        <begin position="1"/>
        <end position="59"/>
    </location>
</feature>
<gene>
    <name evidence="2" type="ORF">PoB_002413900</name>
</gene>
<evidence type="ECO:0000313" key="2">
    <source>
        <dbReference type="EMBL" id="GFN97633.1"/>
    </source>
</evidence>
<comment type="caution">
    <text evidence="2">The sequence shown here is derived from an EMBL/GenBank/DDBJ whole genome shotgun (WGS) entry which is preliminary data.</text>
</comment>
<dbReference type="Proteomes" id="UP000735302">
    <property type="component" value="Unassembled WGS sequence"/>
</dbReference>
<dbReference type="AlphaFoldDB" id="A0AAV3ZQN0"/>
<proteinExistence type="predicted"/>
<keyword evidence="3" id="KW-1185">Reference proteome</keyword>